<dbReference type="PROSITE" id="PS00928">
    <property type="entry name" value="TREHALASE_2"/>
    <property type="match status" value="1"/>
</dbReference>
<evidence type="ECO:0000256" key="7">
    <source>
        <dbReference type="RuleBase" id="RU361180"/>
    </source>
</evidence>
<dbReference type="Proteomes" id="UP001153709">
    <property type="component" value="Chromosome 3"/>
</dbReference>
<dbReference type="InterPro" id="IPR018232">
    <property type="entry name" value="Glyco_hydro_37_CS"/>
</dbReference>
<dbReference type="PROSITE" id="PS00927">
    <property type="entry name" value="TREHALASE_1"/>
    <property type="match status" value="1"/>
</dbReference>
<evidence type="ECO:0000256" key="5">
    <source>
        <dbReference type="ARBA" id="ARBA00022801"/>
    </source>
</evidence>
<proteinExistence type="inferred from homology"/>
<sequence length="580" mass="67016">MGHHVAVLLAIAFMASTVNANSIPSCDSPIYCQGNLLHTIQMARLFPDSKTFVDMQQKQPAQETLQNFNQLMKNKKDNPSREDLIKFVNDNFENTGELVDWTPPDLNKNPAFIKRIDDARVKSFAQSLVNVWPKLARKVSDSVKEHTDQHSLIHLPNGFIIPGGRFKEIYYWDSYWIVEGLLVSEMTETVRGVLENFLSIVERFGFIPNGSRVYYLNRSQPPLLAMMMGKYIDQTGNKTWLEKHVDTLEKEMNWWWSERKITVKKDGANYDMFMYAVKSDTPRPESYYEDIVTCQNFTESEKKVCYRNLKSGAESGWDFSTRWLYNDDRTPSTNLSQIDIINVVPVDLNAFLCKAFEELSRFYQLVGNNEKAEAWSHKQLNLRSAIQAVNYNDEDGIWYDFDLNHNTHRKEFYPSNFAPLWADAYDTTKKETFGIRAATYYKKMKVPSYAGGIPSSLIQSGQQWDMPNAWPPIQEFVVLGLRKTGSKKAERLAKSEAKKIVEAYMRGFETTKDMFEKYDAIHPGEYGGGGEYVVQTGFGWANGEALTLINEFYAKSHKKHRKHRKSSSHQRHEKQRNNDV</sequence>
<evidence type="ECO:0000256" key="9">
    <source>
        <dbReference type="SAM" id="SignalP"/>
    </source>
</evidence>
<feature type="region of interest" description="Disordered" evidence="8">
    <location>
        <begin position="557"/>
        <end position="580"/>
    </location>
</feature>
<dbReference type="EMBL" id="OU898278">
    <property type="protein sequence ID" value="CAG9831767.1"/>
    <property type="molecule type" value="Genomic_DNA"/>
</dbReference>
<reference evidence="10" key="1">
    <citation type="submission" date="2022-01" db="EMBL/GenBank/DDBJ databases">
        <authorList>
            <person name="King R."/>
        </authorList>
    </citation>
    <scope>NUCLEOTIDE SEQUENCE</scope>
</reference>
<dbReference type="SUPFAM" id="SSF48208">
    <property type="entry name" value="Six-hairpin glycosidases"/>
    <property type="match status" value="1"/>
</dbReference>
<evidence type="ECO:0000256" key="8">
    <source>
        <dbReference type="SAM" id="MobiDB-lite"/>
    </source>
</evidence>
<evidence type="ECO:0000256" key="6">
    <source>
        <dbReference type="ARBA" id="ARBA00023295"/>
    </source>
</evidence>
<dbReference type="Gene3D" id="1.50.10.10">
    <property type="match status" value="1"/>
</dbReference>
<organism evidence="10 11">
    <name type="scientific">Diabrotica balteata</name>
    <name type="common">Banded cucumber beetle</name>
    <dbReference type="NCBI Taxonomy" id="107213"/>
    <lineage>
        <taxon>Eukaryota</taxon>
        <taxon>Metazoa</taxon>
        <taxon>Ecdysozoa</taxon>
        <taxon>Arthropoda</taxon>
        <taxon>Hexapoda</taxon>
        <taxon>Insecta</taxon>
        <taxon>Pterygota</taxon>
        <taxon>Neoptera</taxon>
        <taxon>Endopterygota</taxon>
        <taxon>Coleoptera</taxon>
        <taxon>Polyphaga</taxon>
        <taxon>Cucujiformia</taxon>
        <taxon>Chrysomeloidea</taxon>
        <taxon>Chrysomelidae</taxon>
        <taxon>Galerucinae</taxon>
        <taxon>Diabroticina</taxon>
        <taxon>Diabroticites</taxon>
        <taxon>Diabrotica</taxon>
    </lineage>
</organism>
<gene>
    <name evidence="10" type="ORF">DIABBA_LOCUS5330</name>
</gene>
<dbReference type="PANTHER" id="PTHR23403">
    <property type="entry name" value="TREHALASE"/>
    <property type="match status" value="1"/>
</dbReference>
<protein>
    <recommendedName>
        <fullName evidence="4 7">Trehalase</fullName>
        <ecNumber evidence="3 7">3.2.1.28</ecNumber>
    </recommendedName>
    <alternativeName>
        <fullName evidence="7">Alpha-trehalose glucohydrolase</fullName>
    </alternativeName>
</protein>
<dbReference type="PANTHER" id="PTHR23403:SF1">
    <property type="entry name" value="TREHALASE"/>
    <property type="match status" value="1"/>
</dbReference>
<comment type="similarity">
    <text evidence="2 7">Belongs to the glycosyl hydrolase 37 family.</text>
</comment>
<feature type="compositionally biased region" description="Basic residues" evidence="8">
    <location>
        <begin position="557"/>
        <end position="574"/>
    </location>
</feature>
<keyword evidence="6 7" id="KW-0326">Glycosidase</keyword>
<evidence type="ECO:0000313" key="11">
    <source>
        <dbReference type="Proteomes" id="UP001153709"/>
    </source>
</evidence>
<feature type="signal peptide" evidence="9">
    <location>
        <begin position="1"/>
        <end position="20"/>
    </location>
</feature>
<evidence type="ECO:0000256" key="2">
    <source>
        <dbReference type="ARBA" id="ARBA00005615"/>
    </source>
</evidence>
<dbReference type="AlphaFoldDB" id="A0A9N9STG7"/>
<evidence type="ECO:0000313" key="10">
    <source>
        <dbReference type="EMBL" id="CAG9831767.1"/>
    </source>
</evidence>
<evidence type="ECO:0000256" key="3">
    <source>
        <dbReference type="ARBA" id="ARBA00012757"/>
    </source>
</evidence>
<feature type="chain" id="PRO_5040326293" description="Trehalase" evidence="9">
    <location>
        <begin position="21"/>
        <end position="580"/>
    </location>
</feature>
<dbReference type="OrthoDB" id="3542292at2759"/>
<keyword evidence="11" id="KW-1185">Reference proteome</keyword>
<comment type="catalytic activity">
    <reaction evidence="1 7">
        <text>alpha,alpha-trehalose + H2O = alpha-D-glucose + beta-D-glucose</text>
        <dbReference type="Rhea" id="RHEA:32675"/>
        <dbReference type="ChEBI" id="CHEBI:15377"/>
        <dbReference type="ChEBI" id="CHEBI:15903"/>
        <dbReference type="ChEBI" id="CHEBI:16551"/>
        <dbReference type="ChEBI" id="CHEBI:17925"/>
        <dbReference type="EC" id="3.2.1.28"/>
    </reaction>
</comment>
<dbReference type="GO" id="GO:0004555">
    <property type="term" value="F:alpha,alpha-trehalase activity"/>
    <property type="evidence" value="ECO:0007669"/>
    <property type="project" value="UniProtKB-EC"/>
</dbReference>
<evidence type="ECO:0000256" key="4">
    <source>
        <dbReference type="ARBA" id="ARBA00019905"/>
    </source>
</evidence>
<keyword evidence="9" id="KW-0732">Signal</keyword>
<accession>A0A9N9STG7</accession>
<dbReference type="EC" id="3.2.1.28" evidence="3 7"/>
<dbReference type="InterPro" id="IPR012341">
    <property type="entry name" value="6hp_glycosidase-like_sf"/>
</dbReference>
<keyword evidence="5 7" id="KW-0378">Hydrolase</keyword>
<evidence type="ECO:0000256" key="1">
    <source>
        <dbReference type="ARBA" id="ARBA00001576"/>
    </source>
</evidence>
<dbReference type="InterPro" id="IPR001661">
    <property type="entry name" value="Glyco_hydro_37"/>
</dbReference>
<dbReference type="GO" id="GO:0005993">
    <property type="term" value="P:trehalose catabolic process"/>
    <property type="evidence" value="ECO:0007669"/>
    <property type="project" value="TreeGrafter"/>
</dbReference>
<name>A0A9N9STG7_DIABA</name>
<dbReference type="Pfam" id="PF01204">
    <property type="entry name" value="Trehalase"/>
    <property type="match status" value="1"/>
</dbReference>
<dbReference type="PRINTS" id="PR00744">
    <property type="entry name" value="GLHYDRLASE37"/>
</dbReference>
<dbReference type="InterPro" id="IPR008928">
    <property type="entry name" value="6-hairpin_glycosidase_sf"/>
</dbReference>